<name>A0A0D3CEH1_BRAOL</name>
<proteinExistence type="predicted"/>
<dbReference type="EnsemblPlants" id="Bo5g058610.1">
    <property type="protein sequence ID" value="Bo5g058610.1"/>
    <property type="gene ID" value="Bo5g058610"/>
</dbReference>
<evidence type="ECO:0000313" key="2">
    <source>
        <dbReference type="Proteomes" id="UP000032141"/>
    </source>
</evidence>
<sequence length="86" mass="10287">MLEFPRNASPFSRVMTSPFTICFPGKNIEVFWETYKFFITWFSYSTHLKVFNQMVPIFHLDMFFRSGRLLGSLLKYNAIEDFLEVL</sequence>
<keyword evidence="2" id="KW-1185">Reference proteome</keyword>
<dbReference type="Proteomes" id="UP000032141">
    <property type="component" value="Chromosome C5"/>
</dbReference>
<protein>
    <submittedName>
        <fullName evidence="1">Uncharacterized protein</fullName>
    </submittedName>
</protein>
<reference evidence="1" key="2">
    <citation type="submission" date="2015-03" db="UniProtKB">
        <authorList>
            <consortium name="EnsemblPlants"/>
        </authorList>
    </citation>
    <scope>IDENTIFICATION</scope>
</reference>
<dbReference type="AlphaFoldDB" id="A0A0D3CEH1"/>
<reference evidence="1 2" key="1">
    <citation type="journal article" date="2014" name="Genome Biol.">
        <title>Transcriptome and methylome profiling reveals relics of genome dominance in the mesopolyploid Brassica oleracea.</title>
        <authorList>
            <person name="Parkin I.A."/>
            <person name="Koh C."/>
            <person name="Tang H."/>
            <person name="Robinson S.J."/>
            <person name="Kagale S."/>
            <person name="Clarke W.E."/>
            <person name="Town C.D."/>
            <person name="Nixon J."/>
            <person name="Krishnakumar V."/>
            <person name="Bidwell S.L."/>
            <person name="Denoeud F."/>
            <person name="Belcram H."/>
            <person name="Links M.G."/>
            <person name="Just J."/>
            <person name="Clarke C."/>
            <person name="Bender T."/>
            <person name="Huebert T."/>
            <person name="Mason A.S."/>
            <person name="Pires J.C."/>
            <person name="Barker G."/>
            <person name="Moore J."/>
            <person name="Walley P.G."/>
            <person name="Manoli S."/>
            <person name="Batley J."/>
            <person name="Edwards D."/>
            <person name="Nelson M.N."/>
            <person name="Wang X."/>
            <person name="Paterson A.H."/>
            <person name="King G."/>
            <person name="Bancroft I."/>
            <person name="Chalhoub B."/>
            <person name="Sharpe A.G."/>
        </authorList>
    </citation>
    <scope>NUCLEOTIDE SEQUENCE</scope>
    <source>
        <strain evidence="1 2">cv. TO1000</strain>
    </source>
</reference>
<dbReference type="HOGENOM" id="CLU_2501050_0_0_1"/>
<dbReference type="Gramene" id="Bo5g058610.1">
    <property type="protein sequence ID" value="Bo5g058610.1"/>
    <property type="gene ID" value="Bo5g058610"/>
</dbReference>
<evidence type="ECO:0000313" key="1">
    <source>
        <dbReference type="EnsemblPlants" id="Bo5g058610.1"/>
    </source>
</evidence>
<organism evidence="1 2">
    <name type="scientific">Brassica oleracea var. oleracea</name>
    <dbReference type="NCBI Taxonomy" id="109376"/>
    <lineage>
        <taxon>Eukaryota</taxon>
        <taxon>Viridiplantae</taxon>
        <taxon>Streptophyta</taxon>
        <taxon>Embryophyta</taxon>
        <taxon>Tracheophyta</taxon>
        <taxon>Spermatophyta</taxon>
        <taxon>Magnoliopsida</taxon>
        <taxon>eudicotyledons</taxon>
        <taxon>Gunneridae</taxon>
        <taxon>Pentapetalae</taxon>
        <taxon>rosids</taxon>
        <taxon>malvids</taxon>
        <taxon>Brassicales</taxon>
        <taxon>Brassicaceae</taxon>
        <taxon>Brassiceae</taxon>
        <taxon>Brassica</taxon>
    </lineage>
</organism>
<accession>A0A0D3CEH1</accession>